<feature type="domain" description="Sulfatase N-terminal" evidence="8">
    <location>
        <begin position="33"/>
        <end position="388"/>
    </location>
</feature>
<dbReference type="Pfam" id="PF00884">
    <property type="entry name" value="Sulfatase"/>
    <property type="match status" value="1"/>
</dbReference>
<evidence type="ECO:0000256" key="6">
    <source>
        <dbReference type="ARBA" id="ARBA00022837"/>
    </source>
</evidence>
<evidence type="ECO:0000256" key="4">
    <source>
        <dbReference type="ARBA" id="ARBA00022729"/>
    </source>
</evidence>
<evidence type="ECO:0000256" key="2">
    <source>
        <dbReference type="ARBA" id="ARBA00008779"/>
    </source>
</evidence>
<dbReference type="Gene3D" id="3.30.1120.10">
    <property type="match status" value="1"/>
</dbReference>
<comment type="cofactor">
    <cofactor evidence="1">
        <name>Ca(2+)</name>
        <dbReference type="ChEBI" id="CHEBI:29108"/>
    </cofactor>
</comment>
<dbReference type="Proteomes" id="UP000682802">
    <property type="component" value="Chromosome 2"/>
</dbReference>
<dbReference type="RefSeq" id="WP_184679445.1">
    <property type="nucleotide sequence ID" value="NZ_CP076129.1"/>
</dbReference>
<dbReference type="InterPro" id="IPR017850">
    <property type="entry name" value="Alkaline_phosphatase_core_sf"/>
</dbReference>
<dbReference type="PANTHER" id="PTHR42693">
    <property type="entry name" value="ARYLSULFATASE FAMILY MEMBER"/>
    <property type="match status" value="1"/>
</dbReference>
<dbReference type="InterPro" id="IPR000917">
    <property type="entry name" value="Sulfatase_N"/>
</dbReference>
<dbReference type="PANTHER" id="PTHR42693:SF42">
    <property type="entry name" value="ARYLSULFATASE G"/>
    <property type="match status" value="1"/>
</dbReference>
<evidence type="ECO:0000256" key="7">
    <source>
        <dbReference type="SAM" id="SignalP"/>
    </source>
</evidence>
<feature type="signal peptide" evidence="7">
    <location>
        <begin position="1"/>
        <end position="21"/>
    </location>
</feature>
<proteinExistence type="inferred from homology"/>
<evidence type="ECO:0000256" key="3">
    <source>
        <dbReference type="ARBA" id="ARBA00022723"/>
    </source>
</evidence>
<evidence type="ECO:0000256" key="5">
    <source>
        <dbReference type="ARBA" id="ARBA00022801"/>
    </source>
</evidence>
<dbReference type="PROSITE" id="PS00523">
    <property type="entry name" value="SULFATASE_1"/>
    <property type="match status" value="1"/>
</dbReference>
<dbReference type="InterPro" id="IPR024607">
    <property type="entry name" value="Sulfatase_CS"/>
</dbReference>
<evidence type="ECO:0000256" key="1">
    <source>
        <dbReference type="ARBA" id="ARBA00001913"/>
    </source>
</evidence>
<comment type="similarity">
    <text evidence="2">Belongs to the sulfatase family.</text>
</comment>
<name>A0ABX8H258_9BACT</name>
<keyword evidence="3" id="KW-0479">Metal-binding</keyword>
<keyword evidence="6" id="KW-0106">Calcium</keyword>
<dbReference type="InterPro" id="IPR050738">
    <property type="entry name" value="Sulfatase"/>
</dbReference>
<protein>
    <submittedName>
        <fullName evidence="9">Sulfatase-like hydrolase/transferase</fullName>
    </submittedName>
</protein>
<keyword evidence="4 7" id="KW-0732">Signal</keyword>
<dbReference type="SUPFAM" id="SSF53649">
    <property type="entry name" value="Alkaline phosphatase-like"/>
    <property type="match status" value="1"/>
</dbReference>
<sequence length="511" mass="57553">MFTKPINFLIIFFLVFTNTNATPPVKTNKTTPPNIIIFLVDDMGLMDTSLPFAIDGNGKSIVHPLNQFYRTPNMEKLAMQGTKFTNFYAHSVCSPTRTSLMTGQNSARHKVTNWIKSEENNKTPFGPKDWNWNGLTKENVTLPKILQANGYRTIHVGKAHFGPYGSEGEEPMNLGFDVNIAGSSIGQPGSYYGKDGFGHIAGNKARAVPGLEKYHNNEIFLTEALTLEANAAISKAKDEHKPFFLYMAHYALHAPFNPDPRFIDNYKDAGMNERTQAYASLVEGMDKSLGDIIEHVKQLGLGENTIILFMGDNGSDAPIKLVDNYGSSTPFKGKKGKHWDGGMRVPFITSWVTPSQKNKNQRKIPVGINATQNQIGTVIDIFSTVCELSATEIPEQYITDGFSLKTQFNGKENKKRTNEFINHFPHKHRSSYFTSFIDNDWKIIYHYQIKKGPKYELYNISNDPYETTNLATDNPVKLNEMMVKLEIELTQMEALYPEKNGTPLRLIIPQQ</sequence>
<reference evidence="9 10" key="1">
    <citation type="submission" date="2021-05" db="EMBL/GenBank/DDBJ databases">
        <title>Comparative genomic studies on the polysaccharide-degrading batcterial strains of the Flammeovirga genus.</title>
        <authorList>
            <person name="Zewei F."/>
            <person name="Zheng Z."/>
            <person name="Yu L."/>
            <person name="Ruyue G."/>
            <person name="Yanhong M."/>
            <person name="Yuanyuan C."/>
            <person name="Jingyan G."/>
            <person name="Wenjun H."/>
        </authorList>
    </citation>
    <scope>NUCLEOTIDE SEQUENCE [LARGE SCALE GENOMIC DNA]</scope>
    <source>
        <strain evidence="9 10">YS10</strain>
    </source>
</reference>
<evidence type="ECO:0000313" key="10">
    <source>
        <dbReference type="Proteomes" id="UP000682802"/>
    </source>
</evidence>
<gene>
    <name evidence="9" type="ORF">KM029_20125</name>
</gene>
<dbReference type="EMBL" id="CP076129">
    <property type="protein sequence ID" value="QWG09991.1"/>
    <property type="molecule type" value="Genomic_DNA"/>
</dbReference>
<keyword evidence="10" id="KW-1185">Reference proteome</keyword>
<accession>A0ABX8H258</accession>
<keyword evidence="5" id="KW-0378">Hydrolase</keyword>
<organism evidence="9 10">
    <name type="scientific">Flammeovirga kamogawensis</name>
    <dbReference type="NCBI Taxonomy" id="373891"/>
    <lineage>
        <taxon>Bacteria</taxon>
        <taxon>Pseudomonadati</taxon>
        <taxon>Bacteroidota</taxon>
        <taxon>Cytophagia</taxon>
        <taxon>Cytophagales</taxon>
        <taxon>Flammeovirgaceae</taxon>
        <taxon>Flammeovirga</taxon>
    </lineage>
</organism>
<evidence type="ECO:0000259" key="8">
    <source>
        <dbReference type="Pfam" id="PF00884"/>
    </source>
</evidence>
<dbReference type="Gene3D" id="3.40.720.10">
    <property type="entry name" value="Alkaline Phosphatase, subunit A"/>
    <property type="match status" value="1"/>
</dbReference>
<feature type="chain" id="PRO_5047546110" evidence="7">
    <location>
        <begin position="22"/>
        <end position="511"/>
    </location>
</feature>
<evidence type="ECO:0000313" key="9">
    <source>
        <dbReference type="EMBL" id="QWG09991.1"/>
    </source>
</evidence>